<feature type="compositionally biased region" description="Polar residues" evidence="1">
    <location>
        <begin position="929"/>
        <end position="940"/>
    </location>
</feature>
<feature type="compositionally biased region" description="Low complexity" evidence="1">
    <location>
        <begin position="144"/>
        <end position="158"/>
    </location>
</feature>
<feature type="compositionally biased region" description="Acidic residues" evidence="1">
    <location>
        <begin position="1042"/>
        <end position="1052"/>
    </location>
</feature>
<feature type="compositionally biased region" description="Polar residues" evidence="1">
    <location>
        <begin position="788"/>
        <end position="805"/>
    </location>
</feature>
<feature type="compositionally biased region" description="Acidic residues" evidence="1">
    <location>
        <begin position="1009"/>
        <end position="1019"/>
    </location>
</feature>
<comment type="caution">
    <text evidence="3">The sequence shown here is derived from an EMBL/GenBank/DDBJ whole genome shotgun (WGS) entry which is preliminary data.</text>
</comment>
<feature type="compositionally biased region" description="Basic residues" evidence="1">
    <location>
        <begin position="65"/>
        <end position="74"/>
    </location>
</feature>
<feature type="compositionally biased region" description="Low complexity" evidence="1">
    <location>
        <begin position="481"/>
        <end position="492"/>
    </location>
</feature>
<feature type="compositionally biased region" description="Low complexity" evidence="1">
    <location>
        <begin position="845"/>
        <end position="867"/>
    </location>
</feature>
<feature type="compositionally biased region" description="Polar residues" evidence="1">
    <location>
        <begin position="334"/>
        <end position="352"/>
    </location>
</feature>
<dbReference type="EMBL" id="CAOQHR010000009">
    <property type="protein sequence ID" value="CAI6339511.1"/>
    <property type="molecule type" value="Genomic_DNA"/>
</dbReference>
<feature type="region of interest" description="Disordered" evidence="1">
    <location>
        <begin position="736"/>
        <end position="805"/>
    </location>
</feature>
<reference evidence="3" key="1">
    <citation type="submission" date="2023-01" db="EMBL/GenBank/DDBJ databases">
        <authorList>
            <person name="Van Ghelder C."/>
            <person name="Rancurel C."/>
        </authorList>
    </citation>
    <scope>NUCLEOTIDE SEQUENCE</scope>
    <source>
        <strain evidence="3">CNCM I-4278</strain>
    </source>
</reference>
<evidence type="ECO:0000256" key="1">
    <source>
        <dbReference type="SAM" id="MobiDB-lite"/>
    </source>
</evidence>
<feature type="domain" description="Nuclear pore complex NUP2/50/61" evidence="2">
    <location>
        <begin position="49"/>
        <end position="99"/>
    </location>
</feature>
<organism evidence="3 4">
    <name type="scientific">Periconia digitata</name>
    <dbReference type="NCBI Taxonomy" id="1303443"/>
    <lineage>
        <taxon>Eukaryota</taxon>
        <taxon>Fungi</taxon>
        <taxon>Dikarya</taxon>
        <taxon>Ascomycota</taxon>
        <taxon>Pezizomycotina</taxon>
        <taxon>Dothideomycetes</taxon>
        <taxon>Pleosporomycetidae</taxon>
        <taxon>Pleosporales</taxon>
        <taxon>Massarineae</taxon>
        <taxon>Periconiaceae</taxon>
        <taxon>Periconia</taxon>
    </lineage>
</organism>
<proteinExistence type="predicted"/>
<dbReference type="Proteomes" id="UP001152607">
    <property type="component" value="Unassembled WGS sequence"/>
</dbReference>
<feature type="region of interest" description="Disordered" evidence="1">
    <location>
        <begin position="1"/>
        <end position="208"/>
    </location>
</feature>
<feature type="compositionally biased region" description="Low complexity" evidence="1">
    <location>
        <begin position="105"/>
        <end position="127"/>
    </location>
</feature>
<feature type="compositionally biased region" description="Polar residues" evidence="1">
    <location>
        <begin position="512"/>
        <end position="606"/>
    </location>
</feature>
<feature type="compositionally biased region" description="Low complexity" evidence="1">
    <location>
        <begin position="79"/>
        <end position="94"/>
    </location>
</feature>
<protein>
    <recommendedName>
        <fullName evidence="2">Nuclear pore complex NUP2/50/61 domain-containing protein</fullName>
    </recommendedName>
</protein>
<evidence type="ECO:0000313" key="4">
    <source>
        <dbReference type="Proteomes" id="UP001152607"/>
    </source>
</evidence>
<feature type="compositionally biased region" description="Low complexity" evidence="1">
    <location>
        <begin position="607"/>
        <end position="616"/>
    </location>
</feature>
<keyword evidence="4" id="KW-1185">Reference proteome</keyword>
<dbReference type="InterPro" id="IPR011993">
    <property type="entry name" value="PH-like_dom_sf"/>
</dbReference>
<evidence type="ECO:0000313" key="3">
    <source>
        <dbReference type="EMBL" id="CAI6339511.1"/>
    </source>
</evidence>
<feature type="region of interest" description="Disordered" evidence="1">
    <location>
        <begin position="889"/>
        <end position="1214"/>
    </location>
</feature>
<dbReference type="PANTHER" id="PTHR38697:SF1">
    <property type="entry name" value="NUCLEAR PORE COMPLEX PROTEIN SIMILAR TO S. CEREVISIAE NUP2 (EUROFUNG)"/>
    <property type="match status" value="1"/>
</dbReference>
<feature type="compositionally biased region" description="Polar residues" evidence="1">
    <location>
        <begin position="276"/>
        <end position="321"/>
    </location>
</feature>
<evidence type="ECO:0000259" key="2">
    <source>
        <dbReference type="Pfam" id="PF08911"/>
    </source>
</evidence>
<feature type="compositionally biased region" description="Basic and acidic residues" evidence="1">
    <location>
        <begin position="1053"/>
        <end position="1089"/>
    </location>
</feature>
<dbReference type="Gene3D" id="2.30.29.30">
    <property type="entry name" value="Pleckstrin-homology domain (PH domain)/Phosphotyrosine-binding domain (PTB)"/>
    <property type="match status" value="1"/>
</dbReference>
<feature type="compositionally biased region" description="Low complexity" evidence="1">
    <location>
        <begin position="444"/>
        <end position="474"/>
    </location>
</feature>
<feature type="compositionally biased region" description="Polar residues" evidence="1">
    <location>
        <begin position="493"/>
        <end position="503"/>
    </location>
</feature>
<feature type="compositionally biased region" description="Acidic residues" evidence="1">
    <location>
        <begin position="898"/>
        <end position="908"/>
    </location>
</feature>
<feature type="compositionally biased region" description="Basic and acidic residues" evidence="1">
    <location>
        <begin position="913"/>
        <end position="928"/>
    </location>
</feature>
<feature type="compositionally biased region" description="Polar residues" evidence="1">
    <location>
        <begin position="360"/>
        <end position="391"/>
    </location>
</feature>
<feature type="compositionally biased region" description="Low complexity" evidence="1">
    <location>
        <begin position="231"/>
        <end position="243"/>
    </location>
</feature>
<dbReference type="GO" id="GO:0005643">
    <property type="term" value="C:nuclear pore"/>
    <property type="evidence" value="ECO:0007669"/>
    <property type="project" value="InterPro"/>
</dbReference>
<dbReference type="Pfam" id="PF08911">
    <property type="entry name" value="NUP50"/>
    <property type="match status" value="1"/>
</dbReference>
<dbReference type="OrthoDB" id="10265837at2759"/>
<name>A0A9W4UNN2_9PLEO</name>
<feature type="compositionally biased region" description="Basic and acidic residues" evidence="1">
    <location>
        <begin position="45"/>
        <end position="55"/>
    </location>
</feature>
<dbReference type="InterPro" id="IPR053074">
    <property type="entry name" value="NPC_Nucleoporin"/>
</dbReference>
<accession>A0A9W4UNN2</accession>
<feature type="region of interest" description="Disordered" evidence="1">
    <location>
        <begin position="231"/>
        <end position="652"/>
    </location>
</feature>
<sequence>MSSTTFVCPCKHSTSSPSTRQPLFGATMSSKRGSVFDQGRPENPFPERDQVEPVRKATAAQMATRKIKAAKGRRTPGVSSGLSQSMMQPSQPSGFGFGGGDNNDDNNNNSGASSFGFGSQQAQSGQGTSMFGGGATNSFPPTQSSAPSNSFSNSSFPAFGGGNNVNAAFSPQPPSAGFSFTAGSSNPFAASAPPTATNGSSSGGFSGSIFNTGAQSTSTPFAGFGGNNNTSSAASSNSMFGTSAPQTNMFGNTMSSAENSASTTLAAPANPFGGLSATTPSAPATPFNFGSTQPASTPTQDSNSASKSLFGSVQPASTASHEATPASKPAPFGTSFTPAPISSNSGAPSTPFSIFGAKTPSESISTPAASTNLFSNFGATSQSGSANTPAATPSLFPAMKQEGGSNGSLAGSNLFGGFGNSQGATASTPASTSSLFGTVSKGDISSTPAAGPTATPTPITSQSETTTTSTPAPSLFKSFGPTSTTSSEPDTSGANLFSASTPGNVFGGFNKTPATTTSSAPNETSSGQEASTPTFGINKTTFPANTSGSGSGLFSQSHQPKAPESTSFAFQQPSTSKTPSLFSQSQPANSKESNSPASFSPFNKPTSSSSQPASQQDALINKFGAPSSTEQPSAPPSKIPNLTEAAAPPPPEIASMPEKPRIGTIHLPTVWGTTDGSDDTLKGLAIQIATLNHHYRERLSNLPLTANWSALSRFHLKATEEISAKIAAFRKREAAAKGITGHESSLSVKRKATTEEGHDNLEQDATPSKKPRAAEAPSTPTPKGPALPTTTPKASPPVSNTSSLFGSVLSKSADSTAANAEKSSETSQSATSQAGFSFLSNGAKPAASSSPFQMPSSGSTGKSSIFGSSGGGLLGQFSSKAKSYEQLVAERKAKEKEEDYDSDEESEEQWSARWDKKEAERVAKEKENSAPSVQTSTAPTSSNSSGLNLLASFSKPTSGASTPGLFGSRTGSPAPSTGGKSVFDTPEAARSPASNPFAHLSSEQSSNSQDDDEDEDADDQGVNGQSTVSAQPLPRKRKVFDDSESESGEFAEDSSKRGKVDTAKKPTLADRITKDASVAKDDDSEKENGDPNGTQTPSKPFSFFDFGKAAQSAPPKSDKFAGDQTFKIGTPIKFGSSVKDAPTFQFQPATPAPGDLSATPSKPPPASTFSFLNAGSSSTPGSVFSSRAATPMSEAEASGKESAADNDDDDGEKHAQVDLSDLTEEEKAENAVLFHTEQALCKHQVDKEWANYARGRLWILKNNKTGKAIVRMRLSSGNTMLNYNIFPKLKTSITGKTKKMVTAIGTKKDGKTGNLIFAVKNEDIAAEFSNVYNENTV</sequence>
<gene>
    <name evidence="3" type="ORF">PDIGIT_LOCUS12671</name>
</gene>
<dbReference type="InterPro" id="IPR015007">
    <property type="entry name" value="NUP2/50/61"/>
</dbReference>
<feature type="compositionally biased region" description="Low complexity" evidence="1">
    <location>
        <begin position="421"/>
        <end position="434"/>
    </location>
</feature>
<feature type="compositionally biased region" description="Polar residues" evidence="1">
    <location>
        <begin position="969"/>
        <end position="979"/>
    </location>
</feature>
<feature type="compositionally biased region" description="Low complexity" evidence="1">
    <location>
        <begin position="1167"/>
        <end position="1186"/>
    </location>
</feature>
<dbReference type="SUPFAM" id="SSF50729">
    <property type="entry name" value="PH domain-like"/>
    <property type="match status" value="1"/>
</dbReference>
<feature type="region of interest" description="Disordered" evidence="1">
    <location>
        <begin position="841"/>
        <end position="871"/>
    </location>
</feature>
<feature type="compositionally biased region" description="Polar residues" evidence="1">
    <location>
        <begin position="1"/>
        <end position="32"/>
    </location>
</feature>
<feature type="compositionally biased region" description="Basic and acidic residues" evidence="1">
    <location>
        <begin position="752"/>
        <end position="761"/>
    </location>
</feature>
<feature type="compositionally biased region" description="Polar residues" evidence="1">
    <location>
        <begin position="244"/>
        <end position="265"/>
    </location>
</feature>
<dbReference type="PANTHER" id="PTHR38697">
    <property type="entry name" value="NUCLEAR PORE COMPLEX PROTEIN SIMILAR TO S. CEREVISIAE NUP2 (EUROFUNG)"/>
    <property type="match status" value="1"/>
</dbReference>
<feature type="compositionally biased region" description="Low complexity" evidence="1">
    <location>
        <begin position="941"/>
        <end position="954"/>
    </location>
</feature>